<evidence type="ECO:0000256" key="7">
    <source>
        <dbReference type="ARBA" id="ARBA00023242"/>
    </source>
</evidence>
<keyword evidence="5" id="KW-0677">Repeat</keyword>
<dbReference type="Pfam" id="PF25780">
    <property type="entry name" value="TPR_IPO5"/>
    <property type="match status" value="1"/>
</dbReference>
<evidence type="ECO:0000256" key="4">
    <source>
        <dbReference type="ARBA" id="ARBA00022490"/>
    </source>
</evidence>
<protein>
    <recommendedName>
        <fullName evidence="12">TOG domain-containing protein</fullName>
    </recommendedName>
</protein>
<dbReference type="InterPro" id="IPR041389">
    <property type="entry name" value="Importin_rep_6"/>
</dbReference>
<reference evidence="10" key="3">
    <citation type="submission" date="2025-09" db="UniProtKB">
        <authorList>
            <consortium name="Ensembl"/>
        </authorList>
    </citation>
    <scope>IDENTIFICATION</scope>
</reference>
<dbReference type="InterPro" id="IPR040122">
    <property type="entry name" value="Importin_beta"/>
</dbReference>
<feature type="domain" description="Importin subunit beta-1/Transportin-1-like TPR repeats" evidence="8">
    <location>
        <begin position="495"/>
        <end position="639"/>
    </location>
</feature>
<dbReference type="GO" id="GO:0005737">
    <property type="term" value="C:cytoplasm"/>
    <property type="evidence" value="ECO:0007669"/>
    <property type="project" value="UniProtKB-SubCell"/>
</dbReference>
<dbReference type="Gene3D" id="1.25.10.10">
    <property type="entry name" value="Leucine-rich Repeat Variant"/>
    <property type="match status" value="1"/>
</dbReference>
<evidence type="ECO:0000259" key="8">
    <source>
        <dbReference type="Pfam" id="PF25574"/>
    </source>
</evidence>
<evidence type="ECO:0000256" key="5">
    <source>
        <dbReference type="ARBA" id="ARBA00022737"/>
    </source>
</evidence>
<evidence type="ECO:0000256" key="6">
    <source>
        <dbReference type="ARBA" id="ARBA00022927"/>
    </source>
</evidence>
<dbReference type="Pfam" id="PF13513">
    <property type="entry name" value="HEAT_EZ"/>
    <property type="match status" value="1"/>
</dbReference>
<dbReference type="GO" id="GO:0005634">
    <property type="term" value="C:nucleus"/>
    <property type="evidence" value="ECO:0007669"/>
    <property type="project" value="UniProtKB-SubCell"/>
</dbReference>
<keyword evidence="6" id="KW-0653">Protein transport</keyword>
<dbReference type="SUPFAM" id="SSF48371">
    <property type="entry name" value="ARM repeat"/>
    <property type="match status" value="2"/>
</dbReference>
<dbReference type="InterPro" id="IPR011989">
    <property type="entry name" value="ARM-like"/>
</dbReference>
<dbReference type="PANTHER" id="PTHR10527">
    <property type="entry name" value="IMPORTIN BETA"/>
    <property type="match status" value="1"/>
</dbReference>
<keyword evidence="3" id="KW-0813">Transport</keyword>
<dbReference type="STRING" id="51511.ENSCSAVP00000007253"/>
<dbReference type="Pfam" id="PF25574">
    <property type="entry name" value="TPR_IMB1"/>
    <property type="match status" value="1"/>
</dbReference>
<dbReference type="GeneTree" id="ENSGT00940000169161"/>
<dbReference type="InParanoid" id="H2YPJ5"/>
<dbReference type="Ensembl" id="ENSCSAVT00000007347.1">
    <property type="protein sequence ID" value="ENSCSAVP00000007253.1"/>
    <property type="gene ID" value="ENSCSAVG00000004331.1"/>
</dbReference>
<dbReference type="FunCoup" id="H2YPJ5">
    <property type="interactions" value="425"/>
</dbReference>
<dbReference type="OMA" id="PKRFVQE"/>
<evidence type="ECO:0000313" key="11">
    <source>
        <dbReference type="Proteomes" id="UP000007875"/>
    </source>
</evidence>
<organism evidence="10 11">
    <name type="scientific">Ciona savignyi</name>
    <name type="common">Pacific transparent sea squirt</name>
    <dbReference type="NCBI Taxonomy" id="51511"/>
    <lineage>
        <taxon>Eukaryota</taxon>
        <taxon>Metazoa</taxon>
        <taxon>Chordata</taxon>
        <taxon>Tunicata</taxon>
        <taxon>Ascidiacea</taxon>
        <taxon>Phlebobranchia</taxon>
        <taxon>Cionidae</taxon>
        <taxon>Ciona</taxon>
    </lineage>
</organism>
<evidence type="ECO:0000256" key="1">
    <source>
        <dbReference type="ARBA" id="ARBA00004123"/>
    </source>
</evidence>
<reference evidence="11" key="1">
    <citation type="submission" date="2003-08" db="EMBL/GenBank/DDBJ databases">
        <authorList>
            <person name="Birren B."/>
            <person name="Nusbaum C."/>
            <person name="Abebe A."/>
            <person name="Abouelleil A."/>
            <person name="Adekoya E."/>
            <person name="Ait-zahra M."/>
            <person name="Allen N."/>
            <person name="Allen T."/>
            <person name="An P."/>
            <person name="Anderson M."/>
            <person name="Anderson S."/>
            <person name="Arachchi H."/>
            <person name="Armbruster J."/>
            <person name="Bachantsang P."/>
            <person name="Baldwin J."/>
            <person name="Barry A."/>
            <person name="Bayul T."/>
            <person name="Blitshsteyn B."/>
            <person name="Bloom T."/>
            <person name="Blye J."/>
            <person name="Boguslavskiy L."/>
            <person name="Borowsky M."/>
            <person name="Boukhgalter B."/>
            <person name="Brunache A."/>
            <person name="Butler J."/>
            <person name="Calixte N."/>
            <person name="Calvo S."/>
            <person name="Camarata J."/>
            <person name="Campo K."/>
            <person name="Chang J."/>
            <person name="Cheshatsang Y."/>
            <person name="Citroen M."/>
            <person name="Collymore A."/>
            <person name="Considine T."/>
            <person name="Cook A."/>
            <person name="Cooke P."/>
            <person name="Corum B."/>
            <person name="Cuomo C."/>
            <person name="David R."/>
            <person name="Dawoe T."/>
            <person name="Degray S."/>
            <person name="Dodge S."/>
            <person name="Dooley K."/>
            <person name="Dorje P."/>
            <person name="Dorjee K."/>
            <person name="Dorris L."/>
            <person name="Duffey N."/>
            <person name="Dupes A."/>
            <person name="Elkins T."/>
            <person name="Engels R."/>
            <person name="Erickson J."/>
            <person name="Farina A."/>
            <person name="Faro S."/>
            <person name="Ferreira P."/>
            <person name="Fischer H."/>
            <person name="Fitzgerald M."/>
            <person name="Foley K."/>
            <person name="Gage D."/>
            <person name="Galagan J."/>
            <person name="Gearin G."/>
            <person name="Gnerre S."/>
            <person name="Gnirke A."/>
            <person name="Goyette A."/>
            <person name="Graham J."/>
            <person name="Grandbois E."/>
            <person name="Gyaltsen K."/>
            <person name="Hafez N."/>
            <person name="Hagopian D."/>
            <person name="Hagos B."/>
            <person name="Hall J."/>
            <person name="Hatcher B."/>
            <person name="Heller A."/>
            <person name="Higgins H."/>
            <person name="Honan T."/>
            <person name="Horn A."/>
            <person name="Houde N."/>
            <person name="Hughes L."/>
            <person name="Hulme W."/>
            <person name="Husby E."/>
            <person name="Iliev I."/>
            <person name="Jaffe D."/>
            <person name="Jones C."/>
            <person name="Kamal M."/>
            <person name="Kamat A."/>
            <person name="Kamvysselis M."/>
            <person name="Karlsson E."/>
            <person name="Kells C."/>
            <person name="Kieu A."/>
            <person name="Kisner P."/>
            <person name="Kodira C."/>
            <person name="Kulbokas E."/>
            <person name="Labutti K."/>
            <person name="Lama D."/>
            <person name="Landers T."/>
            <person name="Leger J."/>
            <person name="Levine S."/>
            <person name="Lewis D."/>
            <person name="Lewis T."/>
            <person name="Lindblad-toh K."/>
            <person name="Liu X."/>
            <person name="Lokyitsang T."/>
            <person name="Lokyitsang Y."/>
            <person name="Lucien O."/>
            <person name="Lui A."/>
            <person name="Ma L.J."/>
            <person name="Mabbitt R."/>
            <person name="Macdonald J."/>
            <person name="Maclean C."/>
            <person name="Major J."/>
            <person name="Manning J."/>
            <person name="Marabella R."/>
            <person name="Maru K."/>
            <person name="Matthews C."/>
            <person name="Mauceli E."/>
            <person name="Mccarthy M."/>
            <person name="Mcdonough S."/>
            <person name="Mcghee T."/>
            <person name="Meldrim J."/>
            <person name="Meneus L."/>
            <person name="Mesirov J."/>
            <person name="Mihalev A."/>
            <person name="Mihova T."/>
            <person name="Mikkelsen T."/>
            <person name="Mlenga V."/>
            <person name="Moru K."/>
            <person name="Mozes J."/>
            <person name="Mulrain L."/>
            <person name="Munson G."/>
            <person name="Naylor J."/>
            <person name="Newes C."/>
            <person name="Nguyen C."/>
            <person name="Nguyen N."/>
            <person name="Nguyen T."/>
            <person name="Nicol R."/>
            <person name="Nielsen C."/>
            <person name="Nizzari M."/>
            <person name="Norbu C."/>
            <person name="Norbu N."/>
            <person name="O'donnell P."/>
            <person name="Okoawo O."/>
            <person name="O'leary S."/>
            <person name="Omotosho B."/>
            <person name="O'neill K."/>
            <person name="Osman S."/>
            <person name="Parker S."/>
            <person name="Perrin D."/>
            <person name="Phunkhang P."/>
            <person name="Piqani B."/>
            <person name="Purcell S."/>
            <person name="Rachupka T."/>
            <person name="Ramasamy U."/>
            <person name="Rameau R."/>
            <person name="Ray V."/>
            <person name="Raymond C."/>
            <person name="Retta R."/>
            <person name="Richardson S."/>
            <person name="Rise C."/>
            <person name="Rodriguez J."/>
            <person name="Rogers J."/>
            <person name="Rogov P."/>
            <person name="Rutman M."/>
            <person name="Schupbach R."/>
            <person name="Seaman C."/>
            <person name="Settipalli S."/>
            <person name="Sharpe T."/>
            <person name="Sheridan J."/>
            <person name="Sherpa N."/>
            <person name="Shi J."/>
            <person name="Smirnov S."/>
            <person name="Smith C."/>
            <person name="Sougnez C."/>
            <person name="Spencer B."/>
            <person name="Stalker J."/>
            <person name="Stange-thomann N."/>
            <person name="Stavropoulos S."/>
            <person name="Stetson K."/>
            <person name="Stone C."/>
            <person name="Stone S."/>
            <person name="Stubbs M."/>
            <person name="Talamas J."/>
            <person name="Tchuinga P."/>
            <person name="Tenzing P."/>
            <person name="Tesfaye S."/>
            <person name="Theodore J."/>
            <person name="Thoulutsang Y."/>
            <person name="Topham K."/>
            <person name="Towey S."/>
            <person name="Tsamla T."/>
            <person name="Tsomo N."/>
            <person name="Vallee D."/>
            <person name="Vassiliev H."/>
            <person name="Venkataraman V."/>
            <person name="Vinson J."/>
            <person name="Vo A."/>
            <person name="Wade C."/>
            <person name="Wang S."/>
            <person name="Wangchuk T."/>
            <person name="Wangdi T."/>
            <person name="Whittaker C."/>
            <person name="Wilkinson J."/>
            <person name="Wu Y."/>
            <person name="Wyman D."/>
            <person name="Yadav S."/>
            <person name="Yang S."/>
            <person name="Yang X."/>
            <person name="Yeager S."/>
            <person name="Yee E."/>
            <person name="Young G."/>
            <person name="Zainoun J."/>
            <person name="Zembeck L."/>
            <person name="Zimmer A."/>
            <person name="Zody M."/>
            <person name="Lander E."/>
        </authorList>
    </citation>
    <scope>NUCLEOTIDE SEQUENCE [LARGE SCALE GENOMIC DNA]</scope>
</reference>
<dbReference type="InterPro" id="IPR016024">
    <property type="entry name" value="ARM-type_fold"/>
</dbReference>
<evidence type="ECO:0000256" key="3">
    <source>
        <dbReference type="ARBA" id="ARBA00022448"/>
    </source>
</evidence>
<dbReference type="Proteomes" id="UP000007875">
    <property type="component" value="Unassembled WGS sequence"/>
</dbReference>
<dbReference type="InterPro" id="IPR041653">
    <property type="entry name" value="Importin_rep_4"/>
</dbReference>
<dbReference type="InterPro" id="IPR058584">
    <property type="entry name" value="IMB1_TNPO1-like_TPR"/>
</dbReference>
<dbReference type="GO" id="GO:0006606">
    <property type="term" value="P:protein import into nucleus"/>
    <property type="evidence" value="ECO:0007669"/>
    <property type="project" value="InterPro"/>
</dbReference>
<dbReference type="Pfam" id="PF18829">
    <property type="entry name" value="Importin_rep_6"/>
    <property type="match status" value="1"/>
</dbReference>
<name>H2YPJ5_CIOSA</name>
<sequence length="1116" mass="124669">MVDVGKFRQILNGVNSADNDVRNNSEKEYEEVPLVHRFMLLIKVLSTQEEALEILQLSAVLLRRIITSGYAESFLELDADSQSKLRQQIIYCIKQESNSVVRRKKADCLSELARKSVDANGNNQWPEVLTFMFECVSSPDPALKEIPLHVFCQFPGIFGNQQEHYQNVIRQMLSQCMLTTEQPFIRYLAAQATIAFLLTNANSSHLLRHFHELVPAVVQAAEQSATDDNDVVFKNLVELCEDAPKVVRPHVEILLATCLKVLGNVDLENSIRQLALETVVTLSENAPGLIRKQKSAIPHIIPQMLAMMIDLDEDEDSLVEWMRADDAEDEDTDTNTVAGENAIDRFACALGGKTILPHIMSTVPPMLQNGDWRYRHAGLMAISAVGEGCHKYMEEIIDQIINSVLPFLHDPHPRVRYAACNAIGQMCTDFAPTMQKRCHAAIVPALCTVLDDVANPRVQAHAGAALVNFVEDCPKSILLPYLNPLCSKLEQVLSTQIQELVQKGTKLVLEQITTTIAAVADTAEDKFILFYDRFMPSLKYIMANATSNELRMLRGKTIECISLIGLAVGSEKFMPDAEEIMQQLLATQANIESWEDDDPQISYMISAWTRICKLLGQKFVQYLPVVMGPLMKAASIKPAVTMLDSQDAEDLDENDGWEFIKLGGQQSFGIKTAGLEEKSTACQMLVCYARELKEGFVDYVEEVVKLMGPLLKFYFHDDILFAAVFRTSANEVMPYLLECAALRGEDYVKLWSYIAPQLLSAVKDEPDKDVLSSSMESLAKSIELRGRNSFSMEQYQELTGILQTMLNLHFERAAERQVKRADEDYDDQVEEALQDEDEEDVYILSKVADVLHSLFGVLGAEVLPLFDVLLPHYAKLIESDRPWADRQWSLCVFDDVIEYASPQSVKYQEVFVGPMVTYLEDISPEVRQAAAYGIGVMASSASETFSAAISESIPRLKRVIEGPHGRGAQDRPLAHEDIAPLENCISAIGKILRHCPGILGSDAAVSQLLQLWLSWLPVTEDKEEAAHVYRFVCDLIENNNQVLLGENNSNLPAVISLIVDAVYGEAFEECKDVADRLTVICKQIQASATDCWNNSLTLLDQPKLNSLNTFLCSKAS</sequence>
<dbReference type="AlphaFoldDB" id="H2YPJ5"/>
<evidence type="ECO:0000259" key="9">
    <source>
        <dbReference type="Pfam" id="PF25780"/>
    </source>
</evidence>
<comment type="subcellular location">
    <subcellularLocation>
        <location evidence="2">Cytoplasm</location>
    </subcellularLocation>
    <subcellularLocation>
        <location evidence="1">Nucleus</location>
    </subcellularLocation>
</comment>
<dbReference type="Pfam" id="PF18808">
    <property type="entry name" value="Importin_rep_4"/>
    <property type="match status" value="1"/>
</dbReference>
<keyword evidence="7" id="KW-0539">Nucleus</keyword>
<evidence type="ECO:0000313" key="10">
    <source>
        <dbReference type="Ensembl" id="ENSCSAVP00000007253.1"/>
    </source>
</evidence>
<evidence type="ECO:0008006" key="12">
    <source>
        <dbReference type="Google" id="ProtNLM"/>
    </source>
</evidence>
<reference evidence="10" key="2">
    <citation type="submission" date="2025-08" db="UniProtKB">
        <authorList>
            <consortium name="Ensembl"/>
        </authorList>
    </citation>
    <scope>IDENTIFICATION</scope>
</reference>
<evidence type="ECO:0000256" key="2">
    <source>
        <dbReference type="ARBA" id="ARBA00004496"/>
    </source>
</evidence>
<proteinExistence type="predicted"/>
<dbReference type="eggNOG" id="KOG2171">
    <property type="taxonomic scope" value="Eukaryota"/>
</dbReference>
<accession>H2YPJ5</accession>
<dbReference type="InterPro" id="IPR057672">
    <property type="entry name" value="TPR_IPO4/5"/>
</dbReference>
<feature type="domain" description="IPO4/5-like TPR repeats" evidence="9">
    <location>
        <begin position="98"/>
        <end position="255"/>
    </location>
</feature>
<keyword evidence="11" id="KW-1185">Reference proteome</keyword>
<keyword evidence="4" id="KW-0963">Cytoplasm</keyword>